<keyword evidence="8" id="KW-1133">Transmembrane helix</keyword>
<evidence type="ECO:0000313" key="12">
    <source>
        <dbReference type="Proteomes" id="UP000307706"/>
    </source>
</evidence>
<evidence type="ECO:0000256" key="1">
    <source>
        <dbReference type="ARBA" id="ARBA00001974"/>
    </source>
</evidence>
<evidence type="ECO:0000256" key="6">
    <source>
        <dbReference type="ARBA" id="ARBA00022857"/>
    </source>
</evidence>
<reference evidence="10" key="3">
    <citation type="submission" date="2019-09" db="EMBL/GenBank/DDBJ databases">
        <title>Co-occurence of chitin degradation, pigmentation and bioactivity in marine Pseudoalteromonas.</title>
        <authorList>
            <person name="Sonnenschein E.C."/>
            <person name="Bech P.K."/>
        </authorList>
    </citation>
    <scope>NUCLEOTIDE SEQUENCE</scope>
    <source>
        <strain evidence="10">S2231</strain>
    </source>
</reference>
<evidence type="ECO:0000256" key="3">
    <source>
        <dbReference type="ARBA" id="ARBA00007588"/>
    </source>
</evidence>
<keyword evidence="8" id="KW-0472">Membrane</keyword>
<dbReference type="InterPro" id="IPR025700">
    <property type="entry name" value="Lys/Orn_oxygenase"/>
</dbReference>
<reference evidence="11 12" key="2">
    <citation type="submission" date="2019-06" db="EMBL/GenBank/DDBJ databases">
        <title>Co-occurence of chitin degradation, pigmentation and bioactivity in marine Pseudoalteromonas.</title>
        <authorList>
            <person name="Sonnenschein E.C."/>
            <person name="Bech P.K."/>
        </authorList>
    </citation>
    <scope>NUCLEOTIDE SEQUENCE [LARGE SCALE GENOMIC DNA]</scope>
    <source>
        <strain evidence="12">S2231</strain>
        <strain evidence="9 11">S2233</strain>
    </source>
</reference>
<evidence type="ECO:0000313" key="9">
    <source>
        <dbReference type="EMBL" id="TMP47381.1"/>
    </source>
</evidence>
<dbReference type="PRINTS" id="PR00368">
    <property type="entry name" value="FADPNR"/>
</dbReference>
<dbReference type="OrthoDB" id="7527071at2"/>
<dbReference type="Gene3D" id="3.50.50.60">
    <property type="entry name" value="FAD/NAD(P)-binding domain"/>
    <property type="match status" value="1"/>
</dbReference>
<comment type="similarity">
    <text evidence="3">Belongs to the lysine N(6)-hydroxylase/L-ornithine N(5)-oxygenase family.</text>
</comment>
<dbReference type="InterPro" id="IPR036188">
    <property type="entry name" value="FAD/NAD-bd_sf"/>
</dbReference>
<dbReference type="PANTHER" id="PTHR42802:SF1">
    <property type="entry name" value="L-ORNITHINE N(5)-MONOOXYGENASE"/>
    <property type="match status" value="1"/>
</dbReference>
<dbReference type="EMBL" id="PNCK01000001">
    <property type="protein sequence ID" value="TMP47381.1"/>
    <property type="molecule type" value="Genomic_DNA"/>
</dbReference>
<keyword evidence="4" id="KW-0285">Flavoprotein</keyword>
<evidence type="ECO:0000313" key="10">
    <source>
        <dbReference type="EMBL" id="TMP55013.1"/>
    </source>
</evidence>
<name>A0A5S3XK69_9GAMM</name>
<proteinExistence type="inferred from homology"/>
<reference evidence="10 12" key="1">
    <citation type="submission" date="2017-12" db="EMBL/GenBank/DDBJ databases">
        <authorList>
            <person name="Paulsen S."/>
            <person name="Gram L.K."/>
        </authorList>
    </citation>
    <scope>NUCLEOTIDE SEQUENCE [LARGE SCALE GENOMIC DNA]</scope>
    <source>
        <strain evidence="10 12">S2231</strain>
        <strain evidence="9">S2233</strain>
    </source>
</reference>
<dbReference type="Pfam" id="PF13434">
    <property type="entry name" value="Lys_Orn_oxgnase"/>
    <property type="match status" value="1"/>
</dbReference>
<evidence type="ECO:0000256" key="5">
    <source>
        <dbReference type="ARBA" id="ARBA00022827"/>
    </source>
</evidence>
<comment type="pathway">
    <text evidence="2">Siderophore biosynthesis.</text>
</comment>
<keyword evidence="10" id="KW-0503">Monooxygenase</keyword>
<comment type="caution">
    <text evidence="10">The sequence shown here is derived from an EMBL/GenBank/DDBJ whole genome shotgun (WGS) entry which is preliminary data.</text>
</comment>
<dbReference type="AlphaFoldDB" id="A0A5S3XK69"/>
<dbReference type="SUPFAM" id="SSF51905">
    <property type="entry name" value="FAD/NAD(P)-binding domain"/>
    <property type="match status" value="2"/>
</dbReference>
<dbReference type="EMBL" id="PNCL01000109">
    <property type="protein sequence ID" value="TMP55013.1"/>
    <property type="molecule type" value="Genomic_DNA"/>
</dbReference>
<evidence type="ECO:0000256" key="4">
    <source>
        <dbReference type="ARBA" id="ARBA00022630"/>
    </source>
</evidence>
<accession>A0A5S3XK69</accession>
<gene>
    <name evidence="10" type="ORF">CWB96_18325</name>
    <name evidence="9" type="ORF">CWB97_00195</name>
</gene>
<keyword evidence="5" id="KW-0274">FAD</keyword>
<keyword evidence="11" id="KW-1185">Reference proteome</keyword>
<evidence type="ECO:0000256" key="8">
    <source>
        <dbReference type="SAM" id="Phobius"/>
    </source>
</evidence>
<keyword evidence="6" id="KW-0521">NADP</keyword>
<dbReference type="Proteomes" id="UP000305730">
    <property type="component" value="Unassembled WGS sequence"/>
</dbReference>
<evidence type="ECO:0000256" key="7">
    <source>
        <dbReference type="ARBA" id="ARBA00023002"/>
    </source>
</evidence>
<keyword evidence="8" id="KW-0812">Transmembrane</keyword>
<evidence type="ECO:0000313" key="11">
    <source>
        <dbReference type="Proteomes" id="UP000305730"/>
    </source>
</evidence>
<evidence type="ECO:0000256" key="2">
    <source>
        <dbReference type="ARBA" id="ARBA00004924"/>
    </source>
</evidence>
<comment type="cofactor">
    <cofactor evidence="1">
        <name>FAD</name>
        <dbReference type="ChEBI" id="CHEBI:57692"/>
    </cofactor>
</comment>
<organism evidence="10 12">
    <name type="scientific">Pseudoalteromonas citrea</name>
    <dbReference type="NCBI Taxonomy" id="43655"/>
    <lineage>
        <taxon>Bacteria</taxon>
        <taxon>Pseudomonadati</taxon>
        <taxon>Pseudomonadota</taxon>
        <taxon>Gammaproteobacteria</taxon>
        <taxon>Alteromonadales</taxon>
        <taxon>Pseudoalteromonadaceae</taxon>
        <taxon>Pseudoalteromonas</taxon>
    </lineage>
</organism>
<dbReference type="GO" id="GO:0004497">
    <property type="term" value="F:monooxygenase activity"/>
    <property type="evidence" value="ECO:0007669"/>
    <property type="project" value="UniProtKB-KW"/>
</dbReference>
<feature type="transmembrane region" description="Helical" evidence="8">
    <location>
        <begin position="21"/>
        <end position="40"/>
    </location>
</feature>
<dbReference type="GO" id="GO:0006879">
    <property type="term" value="P:intracellular iron ion homeostasis"/>
    <property type="evidence" value="ECO:0007669"/>
    <property type="project" value="TreeGrafter"/>
</dbReference>
<dbReference type="Proteomes" id="UP000307706">
    <property type="component" value="Unassembled WGS sequence"/>
</dbReference>
<protein>
    <submittedName>
        <fullName evidence="10">Ornithine monooxygenase</fullName>
    </submittedName>
</protein>
<keyword evidence="7" id="KW-0560">Oxidoreductase</keyword>
<sequence>MVTTNSYSSMQMRFDEANMKLYDVIGIGFGPANLALAIALQEQGKLTDKVCFIEKQADFLWHGGMLLDDTTMQISYLKDLVTQRNPTSHFSFTNFLHHQNRLDSYINLKTFYPSRLEFNSYLSWAASHFNDYCHYAEEVTDISPIIEQNGVEFLAITTRNGEGHEQTRHAKNIILSPGGNAKIPDVFNDVFQHENVWHSSQYLMNKDKIKPGEKVAVIGAGQSAAEIFVDVQNISHQPQVDLVFRAGAMKPADSSPFVNEIFDPRYTDLMYENTPEQRSAFLTEFRNTNYAVVDEPLLDDIYGRLYTQKLKNETRFSIKNNTHVDAAAIAGDQVNLTLRHAQQRSYVEKYDHMILATGYQYSSRPPLLKSVTPWLEDDIARDYQLRTVDTFKPKIFTQGINEATHGISDSLLSILAIRSAEIADALNIS</sequence>
<dbReference type="PANTHER" id="PTHR42802">
    <property type="entry name" value="MONOOXYGENASE"/>
    <property type="match status" value="1"/>
</dbReference>